<dbReference type="RefSeq" id="WP_273642722.1">
    <property type="nucleotide sequence ID" value="NZ_JAQQXP010000004.1"/>
</dbReference>
<evidence type="ECO:0000313" key="3">
    <source>
        <dbReference type="Proteomes" id="UP001218788"/>
    </source>
</evidence>
<reference evidence="2 3" key="1">
    <citation type="submission" date="2022-10" db="EMBL/GenBank/DDBJ databases">
        <title>Alteromonas sp. chi3 Genome sequencing.</title>
        <authorList>
            <person name="Park S."/>
        </authorList>
    </citation>
    <scope>NUCLEOTIDE SEQUENCE [LARGE SCALE GENOMIC DNA]</scope>
    <source>
        <strain evidence="3">chi3</strain>
    </source>
</reference>
<comment type="caution">
    <text evidence="2">The sequence shown here is derived from an EMBL/GenBank/DDBJ whole genome shotgun (WGS) entry which is preliminary data.</text>
</comment>
<accession>A0ABT5L9N1</accession>
<sequence>MFYLFLKLVLVPFIVLATFGEDVTWFALFVGEAAVVALYFVVKKFSKSKFRVFSLMTAAAQVDDVFNFGSNITPLQAQSLPTLFDYE</sequence>
<evidence type="ECO:0000256" key="1">
    <source>
        <dbReference type="SAM" id="Phobius"/>
    </source>
</evidence>
<evidence type="ECO:0000313" key="2">
    <source>
        <dbReference type="EMBL" id="MDC8832837.1"/>
    </source>
</evidence>
<gene>
    <name evidence="2" type="ORF">OIK42_18955</name>
</gene>
<organism evidence="2 3">
    <name type="scientific">Alteromonas gilva</name>
    <dbReference type="NCBI Taxonomy" id="2987522"/>
    <lineage>
        <taxon>Bacteria</taxon>
        <taxon>Pseudomonadati</taxon>
        <taxon>Pseudomonadota</taxon>
        <taxon>Gammaproteobacteria</taxon>
        <taxon>Alteromonadales</taxon>
        <taxon>Alteromonadaceae</taxon>
        <taxon>Alteromonas/Salinimonas group</taxon>
        <taxon>Alteromonas</taxon>
    </lineage>
</organism>
<keyword evidence="1" id="KW-0812">Transmembrane</keyword>
<dbReference type="Proteomes" id="UP001218788">
    <property type="component" value="Unassembled WGS sequence"/>
</dbReference>
<protein>
    <submittedName>
        <fullName evidence="2">Uncharacterized protein</fullName>
    </submittedName>
</protein>
<name>A0ABT5L9N1_9ALTE</name>
<keyword evidence="3" id="KW-1185">Reference proteome</keyword>
<keyword evidence="1" id="KW-0472">Membrane</keyword>
<dbReference type="EMBL" id="JAQQXP010000004">
    <property type="protein sequence ID" value="MDC8832837.1"/>
    <property type="molecule type" value="Genomic_DNA"/>
</dbReference>
<proteinExistence type="predicted"/>
<keyword evidence="1" id="KW-1133">Transmembrane helix</keyword>
<feature type="transmembrane region" description="Helical" evidence="1">
    <location>
        <begin position="23"/>
        <end position="42"/>
    </location>
</feature>